<accession>A0A7R8UV79</accession>
<evidence type="ECO:0000256" key="6">
    <source>
        <dbReference type="SAM" id="SignalP"/>
    </source>
</evidence>
<dbReference type="GO" id="GO:0007608">
    <property type="term" value="P:sensory perception of smell"/>
    <property type="evidence" value="ECO:0007669"/>
    <property type="project" value="TreeGrafter"/>
</dbReference>
<dbReference type="SUPFAM" id="SSF47565">
    <property type="entry name" value="Insect pheromone/odorant-binding proteins"/>
    <property type="match status" value="1"/>
</dbReference>
<keyword evidence="3" id="KW-0964">Secreted</keyword>
<evidence type="ECO:0000256" key="1">
    <source>
        <dbReference type="ARBA" id="ARBA00004613"/>
    </source>
</evidence>
<dbReference type="InterPro" id="IPR036728">
    <property type="entry name" value="PBP_GOBP_sf"/>
</dbReference>
<dbReference type="GO" id="GO:0005615">
    <property type="term" value="C:extracellular space"/>
    <property type="evidence" value="ECO:0007669"/>
    <property type="project" value="TreeGrafter"/>
</dbReference>
<dbReference type="InParanoid" id="A0A7R8UV79"/>
<comment type="similarity">
    <text evidence="2">Belongs to the PBP/GOBP family.</text>
</comment>
<reference evidence="7 8" key="1">
    <citation type="submission" date="2020-11" db="EMBL/GenBank/DDBJ databases">
        <authorList>
            <person name="Wallbank WR R."/>
            <person name="Pardo Diaz C."/>
            <person name="Kozak K."/>
            <person name="Martin S."/>
            <person name="Jiggins C."/>
            <person name="Moest M."/>
            <person name="Warren A I."/>
            <person name="Generalovic N T."/>
            <person name="Byers J.R.P. K."/>
            <person name="Montejo-Kovacevich G."/>
            <person name="Yen C E."/>
        </authorList>
    </citation>
    <scope>NUCLEOTIDE SEQUENCE [LARGE SCALE GENOMIC DNA]</scope>
</reference>
<dbReference type="EMBL" id="LR899012">
    <property type="protein sequence ID" value="CAD7087223.1"/>
    <property type="molecule type" value="Genomic_DNA"/>
</dbReference>
<evidence type="ECO:0000313" key="8">
    <source>
        <dbReference type="Proteomes" id="UP000594454"/>
    </source>
</evidence>
<evidence type="ECO:0000256" key="5">
    <source>
        <dbReference type="ARBA" id="ARBA00023157"/>
    </source>
</evidence>
<gene>
    <name evidence="7" type="ORF">HERILL_LOCUS9943</name>
</gene>
<dbReference type="SMART" id="SM00708">
    <property type="entry name" value="PhBP"/>
    <property type="match status" value="1"/>
</dbReference>
<comment type="subcellular location">
    <subcellularLocation>
        <location evidence="1">Secreted</location>
    </subcellularLocation>
</comment>
<dbReference type="PANTHER" id="PTHR11857">
    <property type="entry name" value="ODORANT BINDING PROTEIN-RELATED"/>
    <property type="match status" value="1"/>
</dbReference>
<proteinExistence type="inferred from homology"/>
<dbReference type="InterPro" id="IPR006170">
    <property type="entry name" value="PBP/GOBP"/>
</dbReference>
<dbReference type="AlphaFoldDB" id="A0A7R8UV79"/>
<feature type="chain" id="PRO_5031135751" evidence="6">
    <location>
        <begin position="17"/>
        <end position="134"/>
    </location>
</feature>
<dbReference type="CDD" id="cd23992">
    <property type="entry name" value="PBP_GOBP"/>
    <property type="match status" value="1"/>
</dbReference>
<dbReference type="Proteomes" id="UP000594454">
    <property type="component" value="Chromosome 4"/>
</dbReference>
<dbReference type="Pfam" id="PF01395">
    <property type="entry name" value="PBP_GOBP"/>
    <property type="match status" value="1"/>
</dbReference>
<keyword evidence="8" id="KW-1185">Reference proteome</keyword>
<name>A0A7R8UV79_HERIL</name>
<keyword evidence="4 6" id="KW-0732">Signal</keyword>
<organism evidence="7 8">
    <name type="scientific">Hermetia illucens</name>
    <name type="common">Black soldier fly</name>
    <dbReference type="NCBI Taxonomy" id="343691"/>
    <lineage>
        <taxon>Eukaryota</taxon>
        <taxon>Metazoa</taxon>
        <taxon>Ecdysozoa</taxon>
        <taxon>Arthropoda</taxon>
        <taxon>Hexapoda</taxon>
        <taxon>Insecta</taxon>
        <taxon>Pterygota</taxon>
        <taxon>Neoptera</taxon>
        <taxon>Endopterygota</taxon>
        <taxon>Diptera</taxon>
        <taxon>Brachycera</taxon>
        <taxon>Stratiomyomorpha</taxon>
        <taxon>Stratiomyidae</taxon>
        <taxon>Hermetiinae</taxon>
        <taxon>Hermetia</taxon>
    </lineage>
</organism>
<evidence type="ECO:0000256" key="3">
    <source>
        <dbReference type="ARBA" id="ARBA00022525"/>
    </source>
</evidence>
<evidence type="ECO:0000256" key="2">
    <source>
        <dbReference type="ARBA" id="ARBA00008098"/>
    </source>
</evidence>
<feature type="signal peptide" evidence="6">
    <location>
        <begin position="1"/>
        <end position="16"/>
    </location>
</feature>
<sequence>MKSLIIFCAIFAVVFANWSTPTKEQFKQHRDDCLKEGNVPEETANKIRKEQYPNDRDTYCYIRCVGSKSGIWNDRKGYDIDRSLQVFEANGYEVTRENLERCFAPLPGADTCTWAGVNMRCLRDNKYVTKKASA</sequence>
<dbReference type="OrthoDB" id="7998175at2759"/>
<dbReference type="GO" id="GO:0005549">
    <property type="term" value="F:odorant binding"/>
    <property type="evidence" value="ECO:0007669"/>
    <property type="project" value="InterPro"/>
</dbReference>
<dbReference type="PANTHER" id="PTHR11857:SF46">
    <property type="entry name" value="GENERAL ODORANT-BINDING PROTEIN 99A-RELATED"/>
    <property type="match status" value="1"/>
</dbReference>
<protein>
    <submittedName>
        <fullName evidence="7">Uncharacterized protein</fullName>
    </submittedName>
</protein>
<evidence type="ECO:0000256" key="4">
    <source>
        <dbReference type="ARBA" id="ARBA00022729"/>
    </source>
</evidence>
<keyword evidence="5" id="KW-1015">Disulfide bond</keyword>
<dbReference type="Gene3D" id="1.10.238.20">
    <property type="entry name" value="Pheromone/general odorant binding protein domain"/>
    <property type="match status" value="1"/>
</dbReference>
<evidence type="ECO:0000313" key="7">
    <source>
        <dbReference type="EMBL" id="CAD7087223.1"/>
    </source>
</evidence>